<gene>
    <name evidence="2" type="ORF">ABIF29_003800</name>
</gene>
<sequence>MIIDAHKRMIADIGIYALQHYTLQQKQDLRDHIARIALDLDADIERINAMPKHGLLAYVGKSPDEIETIKAEIEAQVHAANGSEPERKIARVDGGGDAA</sequence>
<accession>A0ABV4F127</accession>
<evidence type="ECO:0000313" key="3">
    <source>
        <dbReference type="Proteomes" id="UP001565471"/>
    </source>
</evidence>
<proteinExistence type="predicted"/>
<dbReference type="EMBL" id="JBGBZA010000002">
    <property type="protein sequence ID" value="MEY9317001.1"/>
    <property type="molecule type" value="Genomic_DNA"/>
</dbReference>
<keyword evidence="3" id="KW-1185">Reference proteome</keyword>
<dbReference type="RefSeq" id="WP_016846128.1">
    <property type="nucleotide sequence ID" value="NZ_CP126026.1"/>
</dbReference>
<evidence type="ECO:0000256" key="1">
    <source>
        <dbReference type="SAM" id="MobiDB-lite"/>
    </source>
</evidence>
<organism evidence="2 3">
    <name type="scientific">Bradyrhizobium elkanii</name>
    <dbReference type="NCBI Taxonomy" id="29448"/>
    <lineage>
        <taxon>Bacteria</taxon>
        <taxon>Pseudomonadati</taxon>
        <taxon>Pseudomonadota</taxon>
        <taxon>Alphaproteobacteria</taxon>
        <taxon>Hyphomicrobiales</taxon>
        <taxon>Nitrobacteraceae</taxon>
        <taxon>Bradyrhizobium</taxon>
    </lineage>
</organism>
<reference evidence="2 3" key="1">
    <citation type="submission" date="2024-07" db="EMBL/GenBank/DDBJ databases">
        <title>Genomic Encyclopedia of Type Strains, Phase V (KMG-V): Genome sequencing to study the core and pangenomes of soil and plant-associated prokaryotes.</title>
        <authorList>
            <person name="Whitman W."/>
        </authorList>
    </citation>
    <scope>NUCLEOTIDE SEQUENCE [LARGE SCALE GENOMIC DNA]</scope>
    <source>
        <strain evidence="2 3">USDA 415</strain>
    </source>
</reference>
<protein>
    <submittedName>
        <fullName evidence="2">Uncharacterized protein</fullName>
    </submittedName>
</protein>
<dbReference type="Proteomes" id="UP001565471">
    <property type="component" value="Unassembled WGS sequence"/>
</dbReference>
<comment type="caution">
    <text evidence="2">The sequence shown here is derived from an EMBL/GenBank/DDBJ whole genome shotgun (WGS) entry which is preliminary data.</text>
</comment>
<evidence type="ECO:0000313" key="2">
    <source>
        <dbReference type="EMBL" id="MEY9317001.1"/>
    </source>
</evidence>
<name>A0ABV4F127_BRAEL</name>
<feature type="region of interest" description="Disordered" evidence="1">
    <location>
        <begin position="78"/>
        <end position="99"/>
    </location>
</feature>